<dbReference type="PROSITE" id="PS01326">
    <property type="entry name" value="DAP_EPIMERASE"/>
    <property type="match status" value="1"/>
</dbReference>
<dbReference type="HAMAP" id="MF_00197">
    <property type="entry name" value="DAP_epimerase"/>
    <property type="match status" value="1"/>
</dbReference>
<evidence type="ECO:0000313" key="11">
    <source>
        <dbReference type="Proteomes" id="UP000645966"/>
    </source>
</evidence>
<feature type="active site" description="Proton donor" evidence="8">
    <location>
        <position position="94"/>
    </location>
</feature>
<feature type="binding site" evidence="8">
    <location>
        <position position="18"/>
    </location>
    <ligand>
        <name>substrate</name>
    </ligand>
</feature>
<accession>A0A934M714</accession>
<evidence type="ECO:0000256" key="4">
    <source>
        <dbReference type="ARBA" id="ARBA00022605"/>
    </source>
</evidence>
<comment type="caution">
    <text evidence="10">The sequence shown here is derived from an EMBL/GenBank/DDBJ whole genome shotgun (WGS) entry which is preliminary data.</text>
</comment>
<reference evidence="10" key="1">
    <citation type="submission" date="2020-12" db="EMBL/GenBank/DDBJ databases">
        <title>Genome public.</title>
        <authorList>
            <person name="Sun Q."/>
        </authorList>
    </citation>
    <scope>NUCLEOTIDE SEQUENCE</scope>
    <source>
        <strain evidence="10">CCM 8863</strain>
    </source>
</reference>
<feature type="site" description="Could be important to modulate the pK values of the two catalytic cysteine residues" evidence="8">
    <location>
        <position position="172"/>
    </location>
</feature>
<dbReference type="GO" id="GO:0009089">
    <property type="term" value="P:lysine biosynthetic process via diaminopimelate"/>
    <property type="evidence" value="ECO:0007669"/>
    <property type="project" value="UniProtKB-UniRule"/>
</dbReference>
<dbReference type="SUPFAM" id="SSF54506">
    <property type="entry name" value="Diaminopimelate epimerase-like"/>
    <property type="match status" value="2"/>
</dbReference>
<keyword evidence="4 8" id="KW-0028">Amino-acid biosynthesis</keyword>
<comment type="subcellular location">
    <subcellularLocation>
        <location evidence="8">Cytoplasm</location>
    </subcellularLocation>
</comment>
<gene>
    <name evidence="8" type="primary">dapF</name>
    <name evidence="10" type="ORF">JDV75_04805</name>
</gene>
<feature type="active site" description="Proton acceptor" evidence="8">
    <location>
        <position position="233"/>
    </location>
</feature>
<evidence type="ECO:0000256" key="5">
    <source>
        <dbReference type="ARBA" id="ARBA00023154"/>
    </source>
</evidence>
<dbReference type="InterPro" id="IPR018510">
    <property type="entry name" value="DAP_epimerase_AS"/>
</dbReference>
<dbReference type="Proteomes" id="UP000645966">
    <property type="component" value="Unassembled WGS sequence"/>
</dbReference>
<dbReference type="PANTHER" id="PTHR31689:SF0">
    <property type="entry name" value="DIAMINOPIMELATE EPIMERASE"/>
    <property type="match status" value="1"/>
</dbReference>
<name>A0A934M714_9CORY</name>
<dbReference type="EC" id="5.1.1.7" evidence="3 8"/>
<feature type="binding site" evidence="8">
    <location>
        <begin position="234"/>
        <end position="235"/>
    </location>
    <ligand>
        <name>substrate</name>
    </ligand>
</feature>
<comment type="similarity">
    <text evidence="2 8">Belongs to the diaminopimelate epimerase family.</text>
</comment>
<evidence type="ECO:0000313" key="10">
    <source>
        <dbReference type="EMBL" id="MBI8989077.1"/>
    </source>
</evidence>
<feature type="active site" evidence="9">
    <location>
        <position position="94"/>
    </location>
</feature>
<comment type="caution">
    <text evidence="8">Lacks conserved residue(s) required for the propagation of feature annotation.</text>
</comment>
<evidence type="ECO:0000256" key="2">
    <source>
        <dbReference type="ARBA" id="ARBA00010219"/>
    </source>
</evidence>
<keyword evidence="8" id="KW-0963">Cytoplasm</keyword>
<feature type="binding site" evidence="8">
    <location>
        <begin position="224"/>
        <end position="225"/>
    </location>
    <ligand>
        <name>substrate</name>
    </ligand>
</feature>
<evidence type="ECO:0000256" key="6">
    <source>
        <dbReference type="ARBA" id="ARBA00023235"/>
    </source>
</evidence>
<comment type="subunit">
    <text evidence="8">Homodimer.</text>
</comment>
<keyword evidence="5 8" id="KW-0457">Lysine biosynthesis</keyword>
<keyword evidence="6 8" id="KW-0413">Isomerase</keyword>
<evidence type="ECO:0000256" key="9">
    <source>
        <dbReference type="PROSITE-ProRule" id="PRU10125"/>
    </source>
</evidence>
<dbReference type="AlphaFoldDB" id="A0A934M714"/>
<evidence type="ECO:0000256" key="3">
    <source>
        <dbReference type="ARBA" id="ARBA00013080"/>
    </source>
</evidence>
<feature type="binding site" evidence="8">
    <location>
        <position position="85"/>
    </location>
    <ligand>
        <name>substrate</name>
    </ligand>
</feature>
<dbReference type="EMBL" id="JAEIOS010000011">
    <property type="protein sequence ID" value="MBI8989077.1"/>
    <property type="molecule type" value="Genomic_DNA"/>
</dbReference>
<feature type="binding site" evidence="8">
    <location>
        <position position="206"/>
    </location>
    <ligand>
        <name>substrate</name>
    </ligand>
</feature>
<dbReference type="Gene3D" id="3.10.310.10">
    <property type="entry name" value="Diaminopimelate Epimerase, Chain A, domain 1"/>
    <property type="match status" value="2"/>
</dbReference>
<proteinExistence type="inferred from homology"/>
<feature type="binding site" evidence="8">
    <location>
        <position position="170"/>
    </location>
    <ligand>
        <name>substrate</name>
    </ligand>
</feature>
<protein>
    <recommendedName>
        <fullName evidence="3 8">Diaminopimelate epimerase</fullName>
        <shortName evidence="8">DAP epimerase</shortName>
        <ecNumber evidence="3 8">5.1.1.7</ecNumber>
    </recommendedName>
    <alternativeName>
        <fullName evidence="8">PLP-independent amino acid racemase</fullName>
    </alternativeName>
</protein>
<evidence type="ECO:0000256" key="7">
    <source>
        <dbReference type="ARBA" id="ARBA00051712"/>
    </source>
</evidence>
<sequence length="299" mass="31056">MTNQRRQLIFAKGHGTGNDFIILPDPEARIDLSPDLIRALCDRHRGIGADGVLRVCRAGDLVASGALRELPGGVAAGDWFMDYRNADGTTAEMCGNGVRVFAHWLRSSGATDSDTVRVGTRAGLRTVRINDCVGTSAEITVEMGLPEVTGVSTCAVSDQRFAGIGVDMGNPHLACVLPGLSAGELAELPVDRLFTLDPEFFPEGANIEILTELVDGRVHMRVHERGAGETLSCGTGTVAAAVAALADAGEVTGEVTVVVPGGELTVVIREDGATLTGPSLIVAEGTIDGDALLADRSVG</sequence>
<keyword evidence="11" id="KW-1185">Reference proteome</keyword>
<dbReference type="NCBIfam" id="TIGR00652">
    <property type="entry name" value="DapF"/>
    <property type="match status" value="1"/>
</dbReference>
<dbReference type="RefSeq" id="WP_198738097.1">
    <property type="nucleotide sequence ID" value="NZ_JAEIOS010000011.1"/>
</dbReference>
<feature type="binding site" evidence="8">
    <location>
        <begin position="95"/>
        <end position="96"/>
    </location>
    <ligand>
        <name>substrate</name>
    </ligand>
</feature>
<dbReference type="GO" id="GO:0005829">
    <property type="term" value="C:cytosol"/>
    <property type="evidence" value="ECO:0007669"/>
    <property type="project" value="TreeGrafter"/>
</dbReference>
<dbReference type="PANTHER" id="PTHR31689">
    <property type="entry name" value="DIAMINOPIMELATE EPIMERASE, CHLOROPLASTIC"/>
    <property type="match status" value="1"/>
</dbReference>
<dbReference type="InterPro" id="IPR001653">
    <property type="entry name" value="DAP_epimerase_DapF"/>
</dbReference>
<comment type="catalytic activity">
    <reaction evidence="7 8">
        <text>(2S,6S)-2,6-diaminopimelate = meso-2,6-diaminopimelate</text>
        <dbReference type="Rhea" id="RHEA:15393"/>
        <dbReference type="ChEBI" id="CHEBI:57609"/>
        <dbReference type="ChEBI" id="CHEBI:57791"/>
        <dbReference type="EC" id="5.1.1.7"/>
    </reaction>
</comment>
<dbReference type="Pfam" id="PF01678">
    <property type="entry name" value="DAP_epimerase"/>
    <property type="match status" value="2"/>
</dbReference>
<dbReference type="GO" id="GO:0008837">
    <property type="term" value="F:diaminopimelate epimerase activity"/>
    <property type="evidence" value="ECO:0007669"/>
    <property type="project" value="UniProtKB-UniRule"/>
</dbReference>
<comment type="function">
    <text evidence="8">Catalyzes the stereoinversion of LL-2,6-diaminopimelate (L,L-DAP) to meso-diaminopimelate (meso-DAP), a precursor of L-lysine and an essential component of the bacterial peptidoglycan.</text>
</comment>
<evidence type="ECO:0000256" key="8">
    <source>
        <dbReference type="HAMAP-Rule" id="MF_00197"/>
    </source>
</evidence>
<evidence type="ECO:0000256" key="1">
    <source>
        <dbReference type="ARBA" id="ARBA00005196"/>
    </source>
</evidence>
<organism evidence="10 11">
    <name type="scientific">Corynebacterium meridianum</name>
    <dbReference type="NCBI Taxonomy" id="2765363"/>
    <lineage>
        <taxon>Bacteria</taxon>
        <taxon>Bacillati</taxon>
        <taxon>Actinomycetota</taxon>
        <taxon>Actinomycetes</taxon>
        <taxon>Mycobacteriales</taxon>
        <taxon>Corynebacteriaceae</taxon>
        <taxon>Corynebacterium</taxon>
    </lineage>
</organism>
<feature type="site" description="Could be important to modulate the pK values of the two catalytic cysteine residues" evidence="8">
    <location>
        <position position="224"/>
    </location>
</feature>
<comment type="pathway">
    <text evidence="1 8">Amino-acid biosynthesis; L-lysine biosynthesis via DAP pathway; DL-2,6-diaminopimelate from LL-2,6-diaminopimelate: step 1/1.</text>
</comment>